<sequence length="178" mass="21006">YDRIVVIEVGPDDAPKKFSVYRGLLCFHSKYFDNMLNGGFRETGSDHLRLPDVDVDVDVFQIFYDWMNTGSPRIMGLNSTRQMWNNIMKLYVFADYYQVDDLKNTAVDLYLNFFLDNWMLLVELSNYIYDNTTASAKLRKLHVHLHCEAWKFKGIEQIPHFLPKDFLIDIIATSREMQ</sequence>
<dbReference type="PROSITE" id="PS50097">
    <property type="entry name" value="BTB"/>
    <property type="match status" value="1"/>
</dbReference>
<evidence type="ECO:0000313" key="2">
    <source>
        <dbReference type="EMBL" id="KAF1954554.1"/>
    </source>
</evidence>
<feature type="non-terminal residue" evidence="2">
    <location>
        <position position="1"/>
    </location>
</feature>
<dbReference type="PANTHER" id="PTHR47843">
    <property type="entry name" value="BTB DOMAIN-CONTAINING PROTEIN-RELATED"/>
    <property type="match status" value="1"/>
</dbReference>
<proteinExistence type="predicted"/>
<feature type="domain" description="BTB" evidence="1">
    <location>
        <begin position="1"/>
        <end position="76"/>
    </location>
</feature>
<dbReference type="Pfam" id="PF00651">
    <property type="entry name" value="BTB"/>
    <property type="match status" value="1"/>
</dbReference>
<evidence type="ECO:0000313" key="3">
    <source>
        <dbReference type="Proteomes" id="UP000800035"/>
    </source>
</evidence>
<gene>
    <name evidence="2" type="ORF">CC80DRAFT_385016</name>
</gene>
<dbReference type="AlphaFoldDB" id="A0A6A5TQM8"/>
<dbReference type="Proteomes" id="UP000800035">
    <property type="component" value="Unassembled WGS sequence"/>
</dbReference>
<dbReference type="OrthoDB" id="3798088at2759"/>
<dbReference type="SUPFAM" id="SSF54695">
    <property type="entry name" value="POZ domain"/>
    <property type="match status" value="1"/>
</dbReference>
<dbReference type="InterPro" id="IPR000210">
    <property type="entry name" value="BTB/POZ_dom"/>
</dbReference>
<organism evidence="2 3">
    <name type="scientific">Byssothecium circinans</name>
    <dbReference type="NCBI Taxonomy" id="147558"/>
    <lineage>
        <taxon>Eukaryota</taxon>
        <taxon>Fungi</taxon>
        <taxon>Dikarya</taxon>
        <taxon>Ascomycota</taxon>
        <taxon>Pezizomycotina</taxon>
        <taxon>Dothideomycetes</taxon>
        <taxon>Pleosporomycetidae</taxon>
        <taxon>Pleosporales</taxon>
        <taxon>Massarineae</taxon>
        <taxon>Massarinaceae</taxon>
        <taxon>Byssothecium</taxon>
    </lineage>
</organism>
<dbReference type="PANTHER" id="PTHR47843:SF2">
    <property type="entry name" value="BTB DOMAIN-CONTAINING PROTEIN"/>
    <property type="match status" value="1"/>
</dbReference>
<dbReference type="Gene3D" id="3.30.710.10">
    <property type="entry name" value="Potassium Channel Kv1.1, Chain A"/>
    <property type="match status" value="1"/>
</dbReference>
<name>A0A6A5TQM8_9PLEO</name>
<protein>
    <recommendedName>
        <fullName evidence="1">BTB domain-containing protein</fullName>
    </recommendedName>
</protein>
<reference evidence="2" key="1">
    <citation type="journal article" date="2020" name="Stud. Mycol.">
        <title>101 Dothideomycetes genomes: a test case for predicting lifestyles and emergence of pathogens.</title>
        <authorList>
            <person name="Haridas S."/>
            <person name="Albert R."/>
            <person name="Binder M."/>
            <person name="Bloem J."/>
            <person name="Labutti K."/>
            <person name="Salamov A."/>
            <person name="Andreopoulos B."/>
            <person name="Baker S."/>
            <person name="Barry K."/>
            <person name="Bills G."/>
            <person name="Bluhm B."/>
            <person name="Cannon C."/>
            <person name="Castanera R."/>
            <person name="Culley D."/>
            <person name="Daum C."/>
            <person name="Ezra D."/>
            <person name="Gonzalez J."/>
            <person name="Henrissat B."/>
            <person name="Kuo A."/>
            <person name="Liang C."/>
            <person name="Lipzen A."/>
            <person name="Lutzoni F."/>
            <person name="Magnuson J."/>
            <person name="Mondo S."/>
            <person name="Nolan M."/>
            <person name="Ohm R."/>
            <person name="Pangilinan J."/>
            <person name="Park H.-J."/>
            <person name="Ramirez L."/>
            <person name="Alfaro M."/>
            <person name="Sun H."/>
            <person name="Tritt A."/>
            <person name="Yoshinaga Y."/>
            <person name="Zwiers L.-H."/>
            <person name="Turgeon B."/>
            <person name="Goodwin S."/>
            <person name="Spatafora J."/>
            <person name="Crous P."/>
            <person name="Grigoriev I."/>
        </authorList>
    </citation>
    <scope>NUCLEOTIDE SEQUENCE</scope>
    <source>
        <strain evidence="2">CBS 675.92</strain>
    </source>
</reference>
<dbReference type="SMART" id="SM00225">
    <property type="entry name" value="BTB"/>
    <property type="match status" value="1"/>
</dbReference>
<keyword evidence="3" id="KW-1185">Reference proteome</keyword>
<accession>A0A6A5TQM8</accession>
<dbReference type="InterPro" id="IPR011333">
    <property type="entry name" value="SKP1/BTB/POZ_sf"/>
</dbReference>
<evidence type="ECO:0000259" key="1">
    <source>
        <dbReference type="PROSITE" id="PS50097"/>
    </source>
</evidence>
<dbReference type="EMBL" id="ML976998">
    <property type="protein sequence ID" value="KAF1954554.1"/>
    <property type="molecule type" value="Genomic_DNA"/>
</dbReference>
<feature type="non-terminal residue" evidence="2">
    <location>
        <position position="178"/>
    </location>
</feature>